<dbReference type="RefSeq" id="WP_192749907.1">
    <property type="nucleotide sequence ID" value="NZ_JADBEM010000001.1"/>
</dbReference>
<evidence type="ECO:0000313" key="1">
    <source>
        <dbReference type="EMBL" id="MBE1605596.1"/>
    </source>
</evidence>
<keyword evidence="2" id="KW-1185">Reference proteome</keyword>
<gene>
    <name evidence="1" type="ORF">HEB94_002444</name>
</gene>
<reference evidence="1" key="1">
    <citation type="submission" date="2020-10" db="EMBL/GenBank/DDBJ databases">
        <title>Sequencing the genomes of 1000 actinobacteria strains.</title>
        <authorList>
            <person name="Klenk H.-P."/>
        </authorList>
    </citation>
    <scope>NUCLEOTIDE SEQUENCE</scope>
    <source>
        <strain evidence="1">DSM 45354</strain>
    </source>
</reference>
<sequence length="221" mass="24861">MLAGQQRDDVRESVDLFRVVLDELGIELLDADTARWHLVRRTAADMVTGRIRPAHGATELWRAYQKVRDSGDLRIFVGLASMLDDHPEDAEQLEAAMVAEARELGTRPVPRRWVKLMAVQGRSPLTQTAGSDDLDLDPELLPLSDGLRSDLARWDGHFQAMFSRWPAAGGFETELDAEQFAAEGERLVSQLQDELGASYQVEYMPEPIRPPGVRIRGQWSR</sequence>
<dbReference type="Proteomes" id="UP000638648">
    <property type="component" value="Unassembled WGS sequence"/>
</dbReference>
<dbReference type="AlphaFoldDB" id="A0A927RHX0"/>
<proteinExistence type="predicted"/>
<dbReference type="EMBL" id="JADBEM010000001">
    <property type="protein sequence ID" value="MBE1605596.1"/>
    <property type="molecule type" value="Genomic_DNA"/>
</dbReference>
<organism evidence="1 2">
    <name type="scientific">Actinopolymorpha pittospori</name>
    <dbReference type="NCBI Taxonomy" id="648752"/>
    <lineage>
        <taxon>Bacteria</taxon>
        <taxon>Bacillati</taxon>
        <taxon>Actinomycetota</taxon>
        <taxon>Actinomycetes</taxon>
        <taxon>Propionibacteriales</taxon>
        <taxon>Actinopolymorphaceae</taxon>
        <taxon>Actinopolymorpha</taxon>
    </lineage>
</organism>
<comment type="caution">
    <text evidence="1">The sequence shown here is derived from an EMBL/GenBank/DDBJ whole genome shotgun (WGS) entry which is preliminary data.</text>
</comment>
<accession>A0A927RHX0</accession>
<protein>
    <submittedName>
        <fullName evidence="1">Uncharacterized protein</fullName>
    </submittedName>
</protein>
<name>A0A927RHX0_9ACTN</name>
<evidence type="ECO:0000313" key="2">
    <source>
        <dbReference type="Proteomes" id="UP000638648"/>
    </source>
</evidence>